<proteinExistence type="predicted"/>
<dbReference type="SUPFAM" id="SSF56300">
    <property type="entry name" value="Metallo-dependent phosphatases"/>
    <property type="match status" value="1"/>
</dbReference>
<keyword evidence="1" id="KW-0378">Hydrolase</keyword>
<dbReference type="RefSeq" id="WP_115610896.1">
    <property type="nucleotide sequence ID" value="NZ_JBHLZC010000001.1"/>
</dbReference>
<gene>
    <name evidence="1" type="ORF">NCTC13294_00636</name>
</gene>
<accession>A0A381E217</accession>
<dbReference type="GO" id="GO:0016787">
    <property type="term" value="F:hydrolase activity"/>
    <property type="evidence" value="ECO:0007669"/>
    <property type="project" value="UniProtKB-KW"/>
</dbReference>
<dbReference type="OrthoDB" id="5380073at2"/>
<evidence type="ECO:0000313" key="2">
    <source>
        <dbReference type="Proteomes" id="UP000254572"/>
    </source>
</evidence>
<keyword evidence="2" id="KW-1185">Reference proteome</keyword>
<dbReference type="InterPro" id="IPR029052">
    <property type="entry name" value="Metallo-depent_PP-like"/>
</dbReference>
<dbReference type="Proteomes" id="UP000254572">
    <property type="component" value="Unassembled WGS sequence"/>
</dbReference>
<dbReference type="EMBL" id="UFUW01000001">
    <property type="protein sequence ID" value="SUX19950.1"/>
    <property type="molecule type" value="Genomic_DNA"/>
</dbReference>
<dbReference type="AlphaFoldDB" id="A0A381E217"/>
<protein>
    <submittedName>
        <fullName evidence="1">Predicted phosphoesterase or phosphohydrolase</fullName>
    </submittedName>
</protein>
<sequence>MPTTYFTSDLHFSHKNIMKFCPQFRSYASIKEMDAALIAQWNATVAPEDTVYNLGDISFARDAASIARVLHQLNGEHHLILGNHDEVIAKNRDYFLHTTKADGRPLLASIKNYRQVVCDGCSQPLVLFHYPIQEWDGCGKGRYHLYGHVHDRLAPLPGRLLNVGYDLHGRLLKAHDIETYLRDLPALVHHDGQNTLRPADTNDARTQIAAALRRLNG</sequence>
<evidence type="ECO:0000313" key="1">
    <source>
        <dbReference type="EMBL" id="SUX19950.1"/>
    </source>
</evidence>
<organism evidence="1 2">
    <name type="scientific">Cardiobacterium valvarum</name>
    <dbReference type="NCBI Taxonomy" id="194702"/>
    <lineage>
        <taxon>Bacteria</taxon>
        <taxon>Pseudomonadati</taxon>
        <taxon>Pseudomonadota</taxon>
        <taxon>Gammaproteobacteria</taxon>
        <taxon>Cardiobacteriales</taxon>
        <taxon>Cardiobacteriaceae</taxon>
        <taxon>Cardiobacterium</taxon>
    </lineage>
</organism>
<reference evidence="1 2" key="1">
    <citation type="submission" date="2018-06" db="EMBL/GenBank/DDBJ databases">
        <authorList>
            <consortium name="Pathogen Informatics"/>
            <person name="Doyle S."/>
        </authorList>
    </citation>
    <scope>NUCLEOTIDE SEQUENCE [LARGE SCALE GENOMIC DNA]</scope>
    <source>
        <strain evidence="1 2">NCTC13294</strain>
    </source>
</reference>
<dbReference type="Gene3D" id="3.60.21.10">
    <property type="match status" value="1"/>
</dbReference>
<name>A0A381E217_9GAMM</name>